<evidence type="ECO:0000259" key="4">
    <source>
        <dbReference type="PROSITE" id="PS50943"/>
    </source>
</evidence>
<name>A0A974PSW3_9HYPH</name>
<dbReference type="RefSeq" id="WP_203195827.1">
    <property type="nucleotide sequence ID" value="NZ_CP063362.1"/>
</dbReference>
<dbReference type="Proteomes" id="UP000596427">
    <property type="component" value="Chromosome"/>
</dbReference>
<dbReference type="CDD" id="cd00093">
    <property type="entry name" value="HTH_XRE"/>
    <property type="match status" value="1"/>
</dbReference>
<dbReference type="SMART" id="SM00530">
    <property type="entry name" value="HTH_XRE"/>
    <property type="match status" value="1"/>
</dbReference>
<gene>
    <name evidence="5" type="ORF">EZH22_11925</name>
</gene>
<proteinExistence type="predicted"/>
<organism evidence="5 6">
    <name type="scientific">Xanthobacter dioxanivorans</name>
    <dbReference type="NCBI Taxonomy" id="2528964"/>
    <lineage>
        <taxon>Bacteria</taxon>
        <taxon>Pseudomonadati</taxon>
        <taxon>Pseudomonadota</taxon>
        <taxon>Alphaproteobacteria</taxon>
        <taxon>Hyphomicrobiales</taxon>
        <taxon>Xanthobacteraceae</taxon>
        <taxon>Xanthobacter</taxon>
    </lineage>
</organism>
<evidence type="ECO:0000256" key="2">
    <source>
        <dbReference type="ARBA" id="ARBA00023125"/>
    </source>
</evidence>
<dbReference type="Pfam" id="PF01381">
    <property type="entry name" value="HTH_3"/>
    <property type="match status" value="1"/>
</dbReference>
<evidence type="ECO:0000256" key="3">
    <source>
        <dbReference type="ARBA" id="ARBA00023163"/>
    </source>
</evidence>
<dbReference type="InterPro" id="IPR050807">
    <property type="entry name" value="TransReg_Diox_bact_type"/>
</dbReference>
<keyword evidence="1" id="KW-0805">Transcription regulation</keyword>
<dbReference type="InterPro" id="IPR010982">
    <property type="entry name" value="Lambda_DNA-bd_dom_sf"/>
</dbReference>
<dbReference type="PANTHER" id="PTHR46797">
    <property type="entry name" value="HTH-TYPE TRANSCRIPTIONAL REGULATOR"/>
    <property type="match status" value="1"/>
</dbReference>
<feature type="domain" description="HTH cro/C1-type" evidence="4">
    <location>
        <begin position="11"/>
        <end position="65"/>
    </location>
</feature>
<reference evidence="5 6" key="1">
    <citation type="submission" date="2020-10" db="EMBL/GenBank/DDBJ databases">
        <title>Degradation of 1,4-Dioxane by Xanthobacter sp. YN2, via a Novel Group-2 Soluble Di-Iron Monooxygenase.</title>
        <authorList>
            <person name="Ma F."/>
            <person name="Wang Y."/>
            <person name="Yang J."/>
            <person name="Guo H."/>
            <person name="Su D."/>
            <person name="Yu L."/>
        </authorList>
    </citation>
    <scope>NUCLEOTIDE SEQUENCE [LARGE SCALE GENOMIC DNA]</scope>
    <source>
        <strain evidence="5 6">YN2</strain>
    </source>
</reference>
<dbReference type="KEGG" id="xdi:EZH22_11925"/>
<evidence type="ECO:0000256" key="1">
    <source>
        <dbReference type="ARBA" id="ARBA00023015"/>
    </source>
</evidence>
<dbReference type="Gene3D" id="1.10.260.40">
    <property type="entry name" value="lambda repressor-like DNA-binding domains"/>
    <property type="match status" value="1"/>
</dbReference>
<keyword evidence="3" id="KW-0804">Transcription</keyword>
<dbReference type="AlphaFoldDB" id="A0A974PSW3"/>
<evidence type="ECO:0000313" key="5">
    <source>
        <dbReference type="EMBL" id="QRG08911.1"/>
    </source>
</evidence>
<accession>A0A974PSW3</accession>
<dbReference type="GO" id="GO:0005829">
    <property type="term" value="C:cytosol"/>
    <property type="evidence" value="ECO:0007669"/>
    <property type="project" value="TreeGrafter"/>
</dbReference>
<keyword evidence="2" id="KW-0238">DNA-binding</keyword>
<dbReference type="PROSITE" id="PS50943">
    <property type="entry name" value="HTH_CROC1"/>
    <property type="match status" value="1"/>
</dbReference>
<evidence type="ECO:0000313" key="6">
    <source>
        <dbReference type="Proteomes" id="UP000596427"/>
    </source>
</evidence>
<dbReference type="GO" id="GO:0003677">
    <property type="term" value="F:DNA binding"/>
    <property type="evidence" value="ECO:0007669"/>
    <property type="project" value="UniProtKB-KW"/>
</dbReference>
<dbReference type="PANTHER" id="PTHR46797:SF23">
    <property type="entry name" value="HTH-TYPE TRANSCRIPTIONAL REGULATOR SUTR"/>
    <property type="match status" value="1"/>
</dbReference>
<dbReference type="InterPro" id="IPR001387">
    <property type="entry name" value="Cro/C1-type_HTH"/>
</dbReference>
<dbReference type="EMBL" id="CP063362">
    <property type="protein sequence ID" value="QRG08911.1"/>
    <property type="molecule type" value="Genomic_DNA"/>
</dbReference>
<dbReference type="SUPFAM" id="SSF47413">
    <property type="entry name" value="lambda repressor-like DNA-binding domains"/>
    <property type="match status" value="1"/>
</dbReference>
<sequence length="82" mass="9033">MEIREVFARNLKAARLAKGLSQEELAHRAGIDRTYISSLERCVYNASIDVVDRLASALELDAAELLKRPAADVPIEPGTLIQ</sequence>
<protein>
    <submittedName>
        <fullName evidence="5">Helix-turn-helix transcriptional regulator</fullName>
    </submittedName>
</protein>
<dbReference type="GO" id="GO:0003700">
    <property type="term" value="F:DNA-binding transcription factor activity"/>
    <property type="evidence" value="ECO:0007669"/>
    <property type="project" value="TreeGrafter"/>
</dbReference>
<keyword evidence="6" id="KW-1185">Reference proteome</keyword>